<evidence type="ECO:0000313" key="3">
    <source>
        <dbReference type="WBParaSite" id="maker-unitig_19920-snap-gene-0.2-mRNA-1"/>
    </source>
</evidence>
<feature type="region of interest" description="Disordered" evidence="1">
    <location>
        <begin position="11"/>
        <end position="46"/>
    </location>
</feature>
<sequence>GAIFELGFGLAPSDYSRSLPALPPAENPAAPRAEGRNSRSRPPGFHRQQLNSALIRWESIRAPAEPEMQRGRWSAAALFTACLIISAGGSRAWFLAPDEAETTTESPADTATSADATPTANTAADAGKVQEASPEHRRIVEQNLLRLAPVNSSTGADHVTKATGRRPASSLAAISNQQATDSGQPRARDQRLLGEFAAPGLPSSPGGAGHPKPEYIRQAAAITEPPDAAPTQPPTPPMRQIIDCEVLGAAAARVSAAAGLAQPAEVLLQSIEMTFDHGRDEVASGSHTTASWTMATIFNFADGVPELLRCAASLTRARLFRCKKYTLYQSRCFLLEDAPAHCELLHRTRWLLLDKSRVRLGPRVTFYSKRQNQCKFM</sequence>
<organism evidence="2 3">
    <name type="scientific">Macrostomum lignano</name>
    <dbReference type="NCBI Taxonomy" id="282301"/>
    <lineage>
        <taxon>Eukaryota</taxon>
        <taxon>Metazoa</taxon>
        <taxon>Spiralia</taxon>
        <taxon>Lophotrochozoa</taxon>
        <taxon>Platyhelminthes</taxon>
        <taxon>Rhabditophora</taxon>
        <taxon>Macrostomorpha</taxon>
        <taxon>Macrostomida</taxon>
        <taxon>Macrostomidae</taxon>
        <taxon>Macrostomum</taxon>
    </lineage>
</organism>
<feature type="region of interest" description="Disordered" evidence="1">
    <location>
        <begin position="99"/>
        <end position="135"/>
    </location>
</feature>
<reference evidence="3" key="1">
    <citation type="submission" date="2016-11" db="UniProtKB">
        <authorList>
            <consortium name="WormBaseParasite"/>
        </authorList>
    </citation>
    <scope>IDENTIFICATION</scope>
</reference>
<name>A0A1I8F4T2_9PLAT</name>
<accession>A0A1I8F4T2</accession>
<dbReference type="AlphaFoldDB" id="A0A1I8F4T2"/>
<feature type="compositionally biased region" description="Polar residues" evidence="1">
    <location>
        <begin position="172"/>
        <end position="183"/>
    </location>
</feature>
<dbReference type="Proteomes" id="UP000095280">
    <property type="component" value="Unplaced"/>
</dbReference>
<evidence type="ECO:0000313" key="2">
    <source>
        <dbReference type="Proteomes" id="UP000095280"/>
    </source>
</evidence>
<protein>
    <submittedName>
        <fullName evidence="3">DUF5703_N domain-containing protein</fullName>
    </submittedName>
</protein>
<evidence type="ECO:0000256" key="1">
    <source>
        <dbReference type="SAM" id="MobiDB-lite"/>
    </source>
</evidence>
<proteinExistence type="predicted"/>
<dbReference type="WBParaSite" id="maker-unitig_19920-snap-gene-0.2-mRNA-1">
    <property type="protein sequence ID" value="maker-unitig_19920-snap-gene-0.2-mRNA-1"/>
    <property type="gene ID" value="maker-unitig_19920-snap-gene-0.2"/>
</dbReference>
<keyword evidence="2" id="KW-1185">Reference proteome</keyword>
<feature type="compositionally biased region" description="Low complexity" evidence="1">
    <location>
        <begin position="103"/>
        <end position="126"/>
    </location>
</feature>
<feature type="region of interest" description="Disordered" evidence="1">
    <location>
        <begin position="151"/>
        <end position="187"/>
    </location>
</feature>